<dbReference type="RefSeq" id="WP_119423531.1">
    <property type="nucleotide sequence ID" value="NZ_QQXK01000003.1"/>
</dbReference>
<dbReference type="Gene3D" id="1.10.10.60">
    <property type="entry name" value="Homeodomain-like"/>
    <property type="match status" value="1"/>
</dbReference>
<dbReference type="PANTHER" id="PTHR46796:SF6">
    <property type="entry name" value="ARAC SUBFAMILY"/>
    <property type="match status" value="1"/>
</dbReference>
<proteinExistence type="predicted"/>
<dbReference type="SUPFAM" id="SSF46689">
    <property type="entry name" value="Homeodomain-like"/>
    <property type="match status" value="1"/>
</dbReference>
<organism evidence="5 6">
    <name type="scientific">Galactobacter valiniphilus</name>
    <dbReference type="NCBI Taxonomy" id="2676122"/>
    <lineage>
        <taxon>Bacteria</taxon>
        <taxon>Bacillati</taxon>
        <taxon>Actinomycetota</taxon>
        <taxon>Actinomycetes</taxon>
        <taxon>Micrococcales</taxon>
        <taxon>Micrococcaceae</taxon>
        <taxon>Galactobacter</taxon>
    </lineage>
</organism>
<dbReference type="Pfam" id="PF12833">
    <property type="entry name" value="HTH_18"/>
    <property type="match status" value="1"/>
</dbReference>
<dbReference type="AlphaFoldDB" id="A0A399JH18"/>
<evidence type="ECO:0000256" key="2">
    <source>
        <dbReference type="ARBA" id="ARBA00023125"/>
    </source>
</evidence>
<dbReference type="PRINTS" id="PR00032">
    <property type="entry name" value="HTHARAC"/>
</dbReference>
<dbReference type="GO" id="GO:0043565">
    <property type="term" value="F:sequence-specific DNA binding"/>
    <property type="evidence" value="ECO:0007669"/>
    <property type="project" value="InterPro"/>
</dbReference>
<evidence type="ECO:0000313" key="5">
    <source>
        <dbReference type="EMBL" id="RII43462.1"/>
    </source>
</evidence>
<dbReference type="GO" id="GO:0003700">
    <property type="term" value="F:DNA-binding transcription factor activity"/>
    <property type="evidence" value="ECO:0007669"/>
    <property type="project" value="InterPro"/>
</dbReference>
<dbReference type="InterPro" id="IPR020449">
    <property type="entry name" value="Tscrpt_reg_AraC-type_HTH"/>
</dbReference>
<evidence type="ECO:0000313" key="6">
    <source>
        <dbReference type="Proteomes" id="UP000265419"/>
    </source>
</evidence>
<keyword evidence="1" id="KW-0805">Transcription regulation</keyword>
<dbReference type="PANTHER" id="PTHR46796">
    <property type="entry name" value="HTH-TYPE TRANSCRIPTIONAL ACTIVATOR RHAS-RELATED"/>
    <property type="match status" value="1"/>
</dbReference>
<keyword evidence="2" id="KW-0238">DNA-binding</keyword>
<keyword evidence="6" id="KW-1185">Reference proteome</keyword>
<dbReference type="PROSITE" id="PS01124">
    <property type="entry name" value="HTH_ARAC_FAMILY_2"/>
    <property type="match status" value="1"/>
</dbReference>
<dbReference type="SMART" id="SM00342">
    <property type="entry name" value="HTH_ARAC"/>
    <property type="match status" value="1"/>
</dbReference>
<feature type="domain" description="HTH araC/xylS-type" evidence="4">
    <location>
        <begin position="197"/>
        <end position="296"/>
    </location>
</feature>
<keyword evidence="3" id="KW-0804">Transcription</keyword>
<accession>A0A399JH18</accession>
<gene>
    <name evidence="5" type="ORF">DWB68_02350</name>
</gene>
<protein>
    <submittedName>
        <fullName evidence="5">Helix-turn-helix domain-containing protein</fullName>
    </submittedName>
</protein>
<dbReference type="InterPro" id="IPR018060">
    <property type="entry name" value="HTH_AraC"/>
</dbReference>
<evidence type="ECO:0000259" key="4">
    <source>
        <dbReference type="PROSITE" id="PS01124"/>
    </source>
</evidence>
<comment type="caution">
    <text evidence="5">The sequence shown here is derived from an EMBL/GenBank/DDBJ whole genome shotgun (WGS) entry which is preliminary data.</text>
</comment>
<dbReference type="InterPro" id="IPR050204">
    <property type="entry name" value="AraC_XylS_family_regulators"/>
</dbReference>
<dbReference type="EMBL" id="QQXK01000003">
    <property type="protein sequence ID" value="RII43462.1"/>
    <property type="molecule type" value="Genomic_DNA"/>
</dbReference>
<dbReference type="Proteomes" id="UP000265419">
    <property type="component" value="Unassembled WGS sequence"/>
</dbReference>
<dbReference type="InterPro" id="IPR009057">
    <property type="entry name" value="Homeodomain-like_sf"/>
</dbReference>
<sequence length="301" mass="32733">MSLSLSEVRTDDVAPEDRIAFWEEVNAHTLFGLRCSTFNNDLSLSSGQRRVDGLQLTEVKGSPHVVDRSGSHLASEREDSLMISVLLEGSGFFHGPHGTSALRAGEAMTYSTSDAHLFGFDTDLRLLIVDVPLETLRLEWAWDPLAAPSHLGRERVATLAASLAQLASGPHTPEARIGELVRATLRPATASPHATYLRAMQAMRERLSDPDLTPDAVAARLGLSARQLHRVFAAEGTSPARSLLLTRLEAAQHELVHRRALSLTDIAGRSGFSSPSHFSRAYRREYGLAPSAAREEALASE</sequence>
<name>A0A399JH18_9MICC</name>
<evidence type="ECO:0000256" key="1">
    <source>
        <dbReference type="ARBA" id="ARBA00023015"/>
    </source>
</evidence>
<reference evidence="5 6" key="1">
    <citation type="submission" date="2018-07" db="EMBL/GenBank/DDBJ databases">
        <title>Arthrobacter sp. nov., isolated from raw cow's milk with high bacterial count.</title>
        <authorList>
            <person name="Hahne J."/>
            <person name="Isele D."/>
            <person name="Lipski A."/>
        </authorList>
    </citation>
    <scope>NUCLEOTIDE SEQUENCE [LARGE SCALE GENOMIC DNA]</scope>
    <source>
        <strain evidence="5 6">JZ R-35</strain>
    </source>
</reference>
<evidence type="ECO:0000256" key="3">
    <source>
        <dbReference type="ARBA" id="ARBA00023163"/>
    </source>
</evidence>